<evidence type="ECO:0000256" key="2">
    <source>
        <dbReference type="ARBA" id="ARBA00022980"/>
    </source>
</evidence>
<evidence type="ECO:0000313" key="7">
    <source>
        <dbReference type="EMBL" id="WJW67071.1"/>
    </source>
</evidence>
<dbReference type="EMBL" id="CP128399">
    <property type="protein sequence ID" value="WJW67071.1"/>
    <property type="molecule type" value="Genomic_DNA"/>
</dbReference>
<dbReference type="GO" id="GO:1990904">
    <property type="term" value="C:ribonucleoprotein complex"/>
    <property type="evidence" value="ECO:0007669"/>
    <property type="project" value="UniProtKB-KW"/>
</dbReference>
<dbReference type="PANTHER" id="PTHR21349:SF0">
    <property type="entry name" value="LARGE RIBOSOMAL SUBUNIT PROTEIN BL21M"/>
    <property type="match status" value="1"/>
</dbReference>
<dbReference type="GO" id="GO:0006412">
    <property type="term" value="P:translation"/>
    <property type="evidence" value="ECO:0007669"/>
    <property type="project" value="UniProtKB-UniRule"/>
</dbReference>
<comment type="similarity">
    <text evidence="1 4 5">Belongs to the bacterial ribosomal protein bL21 family.</text>
</comment>
<dbReference type="NCBIfam" id="TIGR00061">
    <property type="entry name" value="L21"/>
    <property type="match status" value="1"/>
</dbReference>
<dbReference type="RefSeq" id="WP_341468967.1">
    <property type="nucleotide sequence ID" value="NZ_CP128399.1"/>
</dbReference>
<dbReference type="EMBL" id="JACATZ010000001">
    <property type="protein sequence ID" value="NWJ45193.1"/>
    <property type="molecule type" value="Genomic_DNA"/>
</dbReference>
<dbReference type="GO" id="GO:0019843">
    <property type="term" value="F:rRNA binding"/>
    <property type="evidence" value="ECO:0007669"/>
    <property type="project" value="UniProtKB-UniRule"/>
</dbReference>
<accession>A0A8T7LW74</accession>
<evidence type="ECO:0000256" key="5">
    <source>
        <dbReference type="RuleBase" id="RU000562"/>
    </source>
</evidence>
<gene>
    <name evidence="4 6" type="primary">rplU</name>
    <name evidence="6" type="ORF">HXX08_04860</name>
    <name evidence="7" type="ORF">OZ401_000320</name>
</gene>
<keyword evidence="4 5" id="KW-0699">rRNA-binding</keyword>
<dbReference type="AlphaFoldDB" id="A0A8T7LW74"/>
<evidence type="ECO:0000313" key="6">
    <source>
        <dbReference type="EMBL" id="NWJ45193.1"/>
    </source>
</evidence>
<keyword evidence="9" id="KW-1185">Reference proteome</keyword>
<organism evidence="6 8">
    <name type="scientific">Candidatus Chlorohelix allophototropha</name>
    <dbReference type="NCBI Taxonomy" id="3003348"/>
    <lineage>
        <taxon>Bacteria</taxon>
        <taxon>Bacillati</taxon>
        <taxon>Chloroflexota</taxon>
        <taxon>Chloroflexia</taxon>
        <taxon>Candidatus Chloroheliales</taxon>
        <taxon>Candidatus Chloroheliaceae</taxon>
        <taxon>Candidatus Chlorohelix</taxon>
    </lineage>
</organism>
<keyword evidence="4 5" id="KW-0694">RNA-binding</keyword>
<dbReference type="InterPro" id="IPR028909">
    <property type="entry name" value="bL21-like"/>
</dbReference>
<keyword evidence="2 4" id="KW-0689">Ribosomal protein</keyword>
<sequence length="105" mass="11543">MFAVVESGSKQYKVEAGQTIQVDRLLGDENAEVQLEKVLLISADGGVTVGTPIITGAAVRATIVSHDKGEKLYIFKYKSKKRYRRKTGFRSSLTTLKIEEIVPGN</sequence>
<dbReference type="InterPro" id="IPR001787">
    <property type="entry name" value="Ribosomal_bL21"/>
</dbReference>
<dbReference type="Proteomes" id="UP000521676">
    <property type="component" value="Unassembled WGS sequence"/>
</dbReference>
<evidence type="ECO:0000256" key="3">
    <source>
        <dbReference type="ARBA" id="ARBA00023274"/>
    </source>
</evidence>
<dbReference type="GO" id="GO:0005737">
    <property type="term" value="C:cytoplasm"/>
    <property type="evidence" value="ECO:0007669"/>
    <property type="project" value="UniProtKB-ARBA"/>
</dbReference>
<dbReference type="PANTHER" id="PTHR21349">
    <property type="entry name" value="50S RIBOSOMAL PROTEIN L21"/>
    <property type="match status" value="1"/>
</dbReference>
<dbReference type="Proteomes" id="UP001431572">
    <property type="component" value="Chromosome 1"/>
</dbReference>
<evidence type="ECO:0000313" key="8">
    <source>
        <dbReference type="Proteomes" id="UP000521676"/>
    </source>
</evidence>
<name>A0A8T7LW74_9CHLR</name>
<evidence type="ECO:0000313" key="9">
    <source>
        <dbReference type="Proteomes" id="UP001431572"/>
    </source>
</evidence>
<reference evidence="6 8" key="1">
    <citation type="submission" date="2020-06" db="EMBL/GenBank/DDBJ databases">
        <title>Anoxygenic phototrophic Chloroflexota member uses a Type I reaction center.</title>
        <authorList>
            <person name="Tsuji J.M."/>
            <person name="Shaw N.A."/>
            <person name="Nagashima S."/>
            <person name="Venkiteswaran J."/>
            <person name="Schiff S.L."/>
            <person name="Hanada S."/>
            <person name="Tank M."/>
            <person name="Neufeld J.D."/>
        </authorList>
    </citation>
    <scope>NUCLEOTIDE SEQUENCE [LARGE SCALE GENOMIC DNA]</scope>
    <source>
        <strain evidence="6">L227-S17</strain>
    </source>
</reference>
<evidence type="ECO:0000256" key="1">
    <source>
        <dbReference type="ARBA" id="ARBA00008563"/>
    </source>
</evidence>
<protein>
    <recommendedName>
        <fullName evidence="4">Large ribosomal subunit protein bL21</fullName>
    </recommendedName>
</protein>
<dbReference type="SUPFAM" id="SSF141091">
    <property type="entry name" value="L21p-like"/>
    <property type="match status" value="1"/>
</dbReference>
<dbReference type="Pfam" id="PF00829">
    <property type="entry name" value="Ribosomal_L21p"/>
    <property type="match status" value="1"/>
</dbReference>
<dbReference type="GO" id="GO:0003735">
    <property type="term" value="F:structural constituent of ribosome"/>
    <property type="evidence" value="ECO:0007669"/>
    <property type="project" value="InterPro"/>
</dbReference>
<dbReference type="GO" id="GO:0005840">
    <property type="term" value="C:ribosome"/>
    <property type="evidence" value="ECO:0007669"/>
    <property type="project" value="UniProtKB-KW"/>
</dbReference>
<comment type="subunit">
    <text evidence="4">Part of the 50S ribosomal subunit. Contacts protein L20.</text>
</comment>
<evidence type="ECO:0000256" key="4">
    <source>
        <dbReference type="HAMAP-Rule" id="MF_01363"/>
    </source>
</evidence>
<dbReference type="InterPro" id="IPR036164">
    <property type="entry name" value="bL21-like_sf"/>
</dbReference>
<comment type="function">
    <text evidence="4 5">This protein binds to 23S rRNA in the presence of protein L20.</text>
</comment>
<proteinExistence type="inferred from homology"/>
<keyword evidence="3 4" id="KW-0687">Ribonucleoprotein</keyword>
<dbReference type="HAMAP" id="MF_01363">
    <property type="entry name" value="Ribosomal_bL21"/>
    <property type="match status" value="1"/>
</dbReference>
<reference evidence="7" key="2">
    <citation type="journal article" date="2024" name="Nature">
        <title>Anoxygenic phototroph of the Chloroflexota uses a type I reaction centre.</title>
        <authorList>
            <person name="Tsuji J.M."/>
            <person name="Shaw N.A."/>
            <person name="Nagashima S."/>
            <person name="Venkiteswaran J.J."/>
            <person name="Schiff S.L."/>
            <person name="Watanabe T."/>
            <person name="Fukui M."/>
            <person name="Hanada S."/>
            <person name="Tank M."/>
            <person name="Neufeld J.D."/>
        </authorList>
    </citation>
    <scope>NUCLEOTIDE SEQUENCE</scope>
    <source>
        <strain evidence="7">L227-S17</strain>
    </source>
</reference>